<evidence type="ECO:0000313" key="2">
    <source>
        <dbReference type="Proteomes" id="UP000294847"/>
    </source>
</evidence>
<proteinExistence type="predicted"/>
<name>A0A4P7NWB0_PYROR</name>
<sequence>MSPVGPQNQQALLAKSKRPSEDPVSLRQLALVARRLGFHSSRIYQLASGDPHTEIAAETLLGIQQQSNYPNEGGSLQPALETTVDLVQEGESGPITSLFVGMCVYRVTFGDFQAQQDQLHLELRRVSLARHSSENGRPSKRSRTDGRFNICLVADDVDQTSLKEIEGNGDESHVQDVAVAVRILMSDWHPYDASSGSGLSIDDCFQSAINNSGKILMRRVY</sequence>
<dbReference type="AlphaFoldDB" id="A0A4P7NWB0"/>
<evidence type="ECO:0000313" key="1">
    <source>
        <dbReference type="EMBL" id="QBZ66742.1"/>
    </source>
</evidence>
<dbReference type="EMBL" id="CP034210">
    <property type="protein sequence ID" value="QBZ66742.1"/>
    <property type="molecule type" value="Genomic_DNA"/>
</dbReference>
<gene>
    <name evidence="1" type="ORF">PoMZ_13729</name>
</gene>
<protein>
    <submittedName>
        <fullName evidence="1">Uncharacterized protein</fullName>
    </submittedName>
</protein>
<dbReference type="InterPro" id="IPR022198">
    <property type="entry name" value="DUF3723"/>
</dbReference>
<accession>A0A4P7NWB0</accession>
<dbReference type="Pfam" id="PF12520">
    <property type="entry name" value="DUF3723"/>
    <property type="match status" value="1"/>
</dbReference>
<organism evidence="1 2">
    <name type="scientific">Pyricularia oryzae</name>
    <name type="common">Rice blast fungus</name>
    <name type="synonym">Magnaporthe oryzae</name>
    <dbReference type="NCBI Taxonomy" id="318829"/>
    <lineage>
        <taxon>Eukaryota</taxon>
        <taxon>Fungi</taxon>
        <taxon>Dikarya</taxon>
        <taxon>Ascomycota</taxon>
        <taxon>Pezizomycotina</taxon>
        <taxon>Sordariomycetes</taxon>
        <taxon>Sordariomycetidae</taxon>
        <taxon>Magnaporthales</taxon>
        <taxon>Pyriculariaceae</taxon>
        <taxon>Pyricularia</taxon>
    </lineage>
</organism>
<dbReference type="Proteomes" id="UP000294847">
    <property type="component" value="Chromosome 7"/>
</dbReference>
<reference evidence="1 2" key="1">
    <citation type="journal article" date="2019" name="Mol. Biol. Evol.">
        <title>Blast fungal genomes show frequent chromosomal changes, gene gains and losses, and effector gene turnover.</title>
        <authorList>
            <person name="Gomez Luciano L.B."/>
            <person name="Jason Tsai I."/>
            <person name="Chuma I."/>
            <person name="Tosa Y."/>
            <person name="Chen Y.H."/>
            <person name="Li J.Y."/>
            <person name="Li M.Y."/>
            <person name="Jade Lu M.Y."/>
            <person name="Nakayashiki H."/>
            <person name="Li W.H."/>
        </authorList>
    </citation>
    <scope>NUCLEOTIDE SEQUENCE [LARGE SCALE GENOMIC DNA]</scope>
    <source>
        <strain evidence="1">MZ5-1-6</strain>
    </source>
</reference>